<accession>A0AB37UE82</accession>
<sequence length="194" mass="21368">MSRALSKQSEISSDDTLGIIAHQQTSIELVRLGCLLAVFLPFELAASILQQSSGISVSDDTIWKWVQIAGQEAIENLKLQLQMLGDGQSIQAESLDETLLTMPLIIAADGVTIPFRPQSKTAKGKIVWPEVKVALLLRLGKYQTKTGKTVTRLHQRRLVASLGEIERLKSRLQLEALRQGITTTAQKVSLQLLK</sequence>
<gene>
    <name evidence="1" type="ORF">DSM107010_50690</name>
</gene>
<dbReference type="Proteomes" id="UP000282574">
    <property type="component" value="Unassembled WGS sequence"/>
</dbReference>
<evidence type="ECO:0008006" key="3">
    <source>
        <dbReference type="Google" id="ProtNLM"/>
    </source>
</evidence>
<protein>
    <recommendedName>
        <fullName evidence="3">Transposase</fullName>
    </recommendedName>
</protein>
<proteinExistence type="predicted"/>
<comment type="caution">
    <text evidence="1">The sequence shown here is derived from an EMBL/GenBank/DDBJ whole genome shotgun (WGS) entry which is preliminary data.</text>
</comment>
<name>A0AB37UE82_9CYAN</name>
<reference evidence="1 2" key="1">
    <citation type="journal article" date="2019" name="Genome Biol. Evol.">
        <title>Day and night: Metabolic profiles and evolutionary relationships of six axenic non-marine cyanobacteria.</title>
        <authorList>
            <person name="Will S.E."/>
            <person name="Henke P."/>
            <person name="Boedeker C."/>
            <person name="Huang S."/>
            <person name="Brinkmann H."/>
            <person name="Rohde M."/>
            <person name="Jarek M."/>
            <person name="Friedl T."/>
            <person name="Seufert S."/>
            <person name="Schumacher M."/>
            <person name="Overmann J."/>
            <person name="Neumann-Schaal M."/>
            <person name="Petersen J."/>
        </authorList>
    </citation>
    <scope>NUCLEOTIDE SEQUENCE [LARGE SCALE GENOMIC DNA]</scope>
    <source>
        <strain evidence="1 2">SAG 39.79</strain>
    </source>
</reference>
<evidence type="ECO:0000313" key="2">
    <source>
        <dbReference type="Proteomes" id="UP000282574"/>
    </source>
</evidence>
<evidence type="ECO:0000313" key="1">
    <source>
        <dbReference type="EMBL" id="RUT07390.1"/>
    </source>
</evidence>
<keyword evidence="2" id="KW-1185">Reference proteome</keyword>
<dbReference type="AlphaFoldDB" id="A0AB37UE82"/>
<organism evidence="1 2">
    <name type="scientific">Chroococcidiopsis cubana SAG 39.79</name>
    <dbReference type="NCBI Taxonomy" id="388085"/>
    <lineage>
        <taxon>Bacteria</taxon>
        <taxon>Bacillati</taxon>
        <taxon>Cyanobacteriota</taxon>
        <taxon>Cyanophyceae</taxon>
        <taxon>Chroococcidiopsidales</taxon>
        <taxon>Chroococcidiopsidaceae</taxon>
        <taxon>Chroococcidiopsis</taxon>
    </lineage>
</organism>
<dbReference type="EMBL" id="RSCK01000062">
    <property type="protein sequence ID" value="RUT07390.1"/>
    <property type="molecule type" value="Genomic_DNA"/>
</dbReference>